<dbReference type="AlphaFoldDB" id="A0A6V7UF75"/>
<sequence length="55" mass="6248">MPKSPNTNECPICLEELENGEKTQKIIPCNICPLCRGEIESLEMIEMNKKELTVI</sequence>
<comment type="caution">
    <text evidence="1">The sequence shown here is derived from an EMBL/GenBank/DDBJ whole genome shotgun (WGS) entry which is preliminary data.</text>
</comment>
<evidence type="ECO:0000313" key="1">
    <source>
        <dbReference type="EMBL" id="CAD2153458.1"/>
    </source>
</evidence>
<name>A0A6V7UF75_MELEN</name>
<dbReference type="OrthoDB" id="6379107at2759"/>
<reference evidence="1 2" key="1">
    <citation type="submission" date="2020-08" db="EMBL/GenBank/DDBJ databases">
        <authorList>
            <person name="Koutsovoulos G."/>
            <person name="Danchin GJ E."/>
        </authorList>
    </citation>
    <scope>NUCLEOTIDE SEQUENCE [LARGE SCALE GENOMIC DNA]</scope>
</reference>
<organism evidence="1 2">
    <name type="scientific">Meloidogyne enterolobii</name>
    <name type="common">Root-knot nematode worm</name>
    <name type="synonym">Meloidogyne mayaguensis</name>
    <dbReference type="NCBI Taxonomy" id="390850"/>
    <lineage>
        <taxon>Eukaryota</taxon>
        <taxon>Metazoa</taxon>
        <taxon>Ecdysozoa</taxon>
        <taxon>Nematoda</taxon>
        <taxon>Chromadorea</taxon>
        <taxon>Rhabditida</taxon>
        <taxon>Tylenchina</taxon>
        <taxon>Tylenchomorpha</taxon>
        <taxon>Tylenchoidea</taxon>
        <taxon>Meloidogynidae</taxon>
        <taxon>Meloidogyninae</taxon>
        <taxon>Meloidogyne</taxon>
    </lineage>
</organism>
<accession>A0A6V7UF75</accession>
<dbReference type="EMBL" id="CAJEWN010000053">
    <property type="protein sequence ID" value="CAD2153458.1"/>
    <property type="molecule type" value="Genomic_DNA"/>
</dbReference>
<dbReference type="SUPFAM" id="SSF57850">
    <property type="entry name" value="RING/U-box"/>
    <property type="match status" value="1"/>
</dbReference>
<dbReference type="Proteomes" id="UP000580250">
    <property type="component" value="Unassembled WGS sequence"/>
</dbReference>
<gene>
    <name evidence="1" type="ORF">MENT_LOCUS11139</name>
</gene>
<proteinExistence type="predicted"/>
<evidence type="ECO:0000313" key="2">
    <source>
        <dbReference type="Proteomes" id="UP000580250"/>
    </source>
</evidence>
<protein>
    <submittedName>
        <fullName evidence="1">Uncharacterized protein</fullName>
    </submittedName>
</protein>